<evidence type="ECO:0000313" key="1">
    <source>
        <dbReference type="EMBL" id="CAH6719612.1"/>
    </source>
</evidence>
<dbReference type="Proteomes" id="UP001152531">
    <property type="component" value="Unassembled WGS sequence"/>
</dbReference>
<dbReference type="EMBL" id="CALSDN010000002">
    <property type="protein sequence ID" value="CAH6719612.1"/>
    <property type="molecule type" value="Genomic_DNA"/>
</dbReference>
<keyword evidence="2" id="KW-1185">Reference proteome</keyword>
<name>A0ACA9Y4M3_9ASCO</name>
<sequence length="89" mass="10193">MSDKVPILRASDISDDLQTKIYELSQDAIANYKIEKDIATYLKKELDQLFGPTWHVIVGESFGSYVTHDQGFFTYFYIGELAFLIFKSG</sequence>
<accession>A0ACA9Y4M3</accession>
<proteinExistence type="predicted"/>
<gene>
    <name evidence="1" type="primary">DYN2</name>
    <name evidence="1" type="ORF">CLIB1444_02S12574</name>
</gene>
<evidence type="ECO:0000313" key="2">
    <source>
        <dbReference type="Proteomes" id="UP001152531"/>
    </source>
</evidence>
<organism evidence="1 2">
    <name type="scientific">[Candida] jaroonii</name>
    <dbReference type="NCBI Taxonomy" id="467808"/>
    <lineage>
        <taxon>Eukaryota</taxon>
        <taxon>Fungi</taxon>
        <taxon>Dikarya</taxon>
        <taxon>Ascomycota</taxon>
        <taxon>Saccharomycotina</taxon>
        <taxon>Pichiomycetes</taxon>
        <taxon>Debaryomycetaceae</taxon>
        <taxon>Yamadazyma</taxon>
    </lineage>
</organism>
<protein>
    <submittedName>
        <fullName evidence="1">Dynein light chain 1, cytoplasmic</fullName>
    </submittedName>
</protein>
<reference evidence="1" key="1">
    <citation type="submission" date="2022-06" db="EMBL/GenBank/DDBJ databases">
        <authorList>
            <person name="Legras J.-L."/>
            <person name="Devillers H."/>
            <person name="Grondin C."/>
        </authorList>
    </citation>
    <scope>NUCLEOTIDE SEQUENCE</scope>
    <source>
        <strain evidence="1">CLIB 1444</strain>
    </source>
</reference>
<comment type="caution">
    <text evidence="1">The sequence shown here is derived from an EMBL/GenBank/DDBJ whole genome shotgun (WGS) entry which is preliminary data.</text>
</comment>